<feature type="active site" description="Proton acceptor" evidence="7">
    <location>
        <position position="245"/>
    </location>
</feature>
<name>A0A1I5L9G5_9PSEU</name>
<comment type="catalytic activity">
    <reaction evidence="7">
        <text>a UDP-3-O-[(3R)-3-hydroxyacyl]-alpha-D-glucosamine + a (3R)-hydroxyacyl-[ACP] = a UDP-2-N,3-O-bis[(3R)-3-hydroxyacyl]-alpha-D-glucosamine + holo-[ACP] + H(+)</text>
        <dbReference type="Rhea" id="RHEA:53836"/>
        <dbReference type="Rhea" id="RHEA-COMP:9685"/>
        <dbReference type="Rhea" id="RHEA-COMP:9945"/>
        <dbReference type="ChEBI" id="CHEBI:15378"/>
        <dbReference type="ChEBI" id="CHEBI:64479"/>
        <dbReference type="ChEBI" id="CHEBI:78827"/>
        <dbReference type="ChEBI" id="CHEBI:137740"/>
        <dbReference type="ChEBI" id="CHEBI:137748"/>
        <dbReference type="EC" id="2.3.1.191"/>
    </reaction>
</comment>
<dbReference type="PROSITE" id="PS00101">
    <property type="entry name" value="HEXAPEP_TRANSFERASES"/>
    <property type="match status" value="1"/>
</dbReference>
<gene>
    <name evidence="7" type="primary">lpxD</name>
    <name evidence="8" type="ORF">SAMN05421810_101464</name>
</gene>
<dbReference type="GO" id="GO:0103118">
    <property type="term" value="F:UDP-3-O-[(3R)-3-hydroxyacyl]-glucosamine N-acyltransferase activity"/>
    <property type="evidence" value="ECO:0007669"/>
    <property type="project" value="UniProtKB-EC"/>
</dbReference>
<evidence type="ECO:0000256" key="2">
    <source>
        <dbReference type="ARBA" id="ARBA00022556"/>
    </source>
</evidence>
<dbReference type="InterPro" id="IPR011004">
    <property type="entry name" value="Trimer_LpxA-like_sf"/>
</dbReference>
<proteinExistence type="inferred from homology"/>
<dbReference type="NCBIfam" id="TIGR01853">
    <property type="entry name" value="lipid_A_lpxD"/>
    <property type="match status" value="1"/>
</dbReference>
<reference evidence="9" key="1">
    <citation type="submission" date="2016-10" db="EMBL/GenBank/DDBJ databases">
        <authorList>
            <person name="Varghese N."/>
            <person name="Submissions S."/>
        </authorList>
    </citation>
    <scope>NUCLEOTIDE SEQUENCE [LARGE SCALE GENOMIC DNA]</scope>
    <source>
        <strain evidence="9">CGMCC 4.5579</strain>
    </source>
</reference>
<evidence type="ECO:0000256" key="5">
    <source>
        <dbReference type="ARBA" id="ARBA00023098"/>
    </source>
</evidence>
<keyword evidence="4 7" id="KW-0677">Repeat</keyword>
<comment type="subunit">
    <text evidence="7">Homotrimer.</text>
</comment>
<dbReference type="CDD" id="cd03352">
    <property type="entry name" value="LbH_LpxD"/>
    <property type="match status" value="1"/>
</dbReference>
<dbReference type="SUPFAM" id="SSF51161">
    <property type="entry name" value="Trimeric LpxA-like enzymes"/>
    <property type="match status" value="1"/>
</dbReference>
<dbReference type="InterPro" id="IPR018357">
    <property type="entry name" value="Hexapep_transf_CS"/>
</dbReference>
<evidence type="ECO:0000313" key="8">
    <source>
        <dbReference type="EMBL" id="SFO94014.1"/>
    </source>
</evidence>
<dbReference type="UniPathway" id="UPA00973"/>
<accession>A0A1I5L9G5</accession>
<dbReference type="EC" id="2.3.1.191" evidence="7"/>
<dbReference type="EMBL" id="FOWW01000001">
    <property type="protein sequence ID" value="SFO94014.1"/>
    <property type="molecule type" value="Genomic_DNA"/>
</dbReference>
<evidence type="ECO:0000256" key="1">
    <source>
        <dbReference type="ARBA" id="ARBA00022516"/>
    </source>
</evidence>
<evidence type="ECO:0000256" key="4">
    <source>
        <dbReference type="ARBA" id="ARBA00022737"/>
    </source>
</evidence>
<keyword evidence="3 7" id="KW-0808">Transferase</keyword>
<comment type="similarity">
    <text evidence="7">Belongs to the transferase hexapeptide repeat family. LpxD subfamily.</text>
</comment>
<dbReference type="Proteomes" id="UP000198727">
    <property type="component" value="Unassembled WGS sequence"/>
</dbReference>
<dbReference type="InterPro" id="IPR007691">
    <property type="entry name" value="LpxD"/>
</dbReference>
<dbReference type="AlphaFoldDB" id="A0A1I5L9G5"/>
<dbReference type="RefSeq" id="WP_166677692.1">
    <property type="nucleotide sequence ID" value="NZ_FOWW01000001.1"/>
</dbReference>
<evidence type="ECO:0000313" key="9">
    <source>
        <dbReference type="Proteomes" id="UP000198727"/>
    </source>
</evidence>
<keyword evidence="5 7" id="KW-0443">Lipid metabolism</keyword>
<comment type="function">
    <text evidence="7">Catalyzes the N-acylation of UDP-3-O-acylglucosamine using 3-hydroxyacyl-ACP as the acyl donor. Is involved in the biosynthesis of lipid A, a phosphorylated glycolipid that anchors the lipopolysaccharide to the outer membrane of the cell.</text>
</comment>
<dbReference type="HAMAP" id="MF_00523">
    <property type="entry name" value="LpxD"/>
    <property type="match status" value="1"/>
</dbReference>
<keyword evidence="1 7" id="KW-0444">Lipid biosynthesis</keyword>
<dbReference type="NCBIfam" id="NF002060">
    <property type="entry name" value="PRK00892.1"/>
    <property type="match status" value="1"/>
</dbReference>
<keyword evidence="9" id="KW-1185">Reference proteome</keyword>
<dbReference type="Gene3D" id="2.160.10.10">
    <property type="entry name" value="Hexapeptide repeat proteins"/>
    <property type="match status" value="1"/>
</dbReference>
<evidence type="ECO:0000256" key="3">
    <source>
        <dbReference type="ARBA" id="ARBA00022679"/>
    </source>
</evidence>
<evidence type="ECO:0000256" key="6">
    <source>
        <dbReference type="ARBA" id="ARBA00023315"/>
    </source>
</evidence>
<dbReference type="STRING" id="587909.SAMN05421810_101464"/>
<dbReference type="PANTHER" id="PTHR43378">
    <property type="entry name" value="UDP-3-O-ACYLGLUCOSAMINE N-ACYLTRANSFERASE"/>
    <property type="match status" value="1"/>
</dbReference>
<keyword evidence="6 7" id="KW-0012">Acyltransferase</keyword>
<comment type="pathway">
    <text evidence="7">Bacterial outer membrane biogenesis; LPS lipid A biosynthesis.</text>
</comment>
<dbReference type="GO" id="GO:0009245">
    <property type="term" value="P:lipid A biosynthetic process"/>
    <property type="evidence" value="ECO:0007669"/>
    <property type="project" value="UniProtKB-UniRule"/>
</dbReference>
<keyword evidence="2 7" id="KW-0441">Lipid A biosynthesis</keyword>
<dbReference type="GO" id="GO:0016410">
    <property type="term" value="F:N-acyltransferase activity"/>
    <property type="evidence" value="ECO:0007669"/>
    <property type="project" value="InterPro"/>
</dbReference>
<sequence length="350" mass="36751">MPTGEYSDRRWTLADLASLLHATVGAAPDFVVQRPASADSDDPHGLAFCESERYLKIAEHASVGAVILPTGSAIDGKPYLTADDPRTAFEKFLTLCKRPLPLATGIHPTAIIHPDSHIHDTAAIGAYVVVERAAVIEPGARIFPFCYVGESCLVGTGSVLYPHVVLYQDVALGQHCTMHSHATLGADGFGFSWDGNTWRKVEQIGRVTIGDNVEIGAGTTIDRATTEATTVAAGTKLDNLVHIAHNVSIGPHSALAAQAGIAGSAVLGQRVTLGGQTGIADHTVVGDDVTLAGRTATSRDLLRPGAYYGNPAMPLPEGLRVAALLAQLPRLHDRIQALETALAERGDNTG</sequence>
<dbReference type="GO" id="GO:0016020">
    <property type="term" value="C:membrane"/>
    <property type="evidence" value="ECO:0007669"/>
    <property type="project" value="GOC"/>
</dbReference>
<dbReference type="Gene3D" id="3.40.1390.10">
    <property type="entry name" value="MurE/MurF, N-terminal domain"/>
    <property type="match status" value="1"/>
</dbReference>
<dbReference type="PANTHER" id="PTHR43378:SF2">
    <property type="entry name" value="UDP-3-O-ACYLGLUCOSAMINE N-ACYLTRANSFERASE 1, MITOCHONDRIAL-RELATED"/>
    <property type="match status" value="1"/>
</dbReference>
<organism evidence="8 9">
    <name type="scientific">Amycolatopsis arida</name>
    <dbReference type="NCBI Taxonomy" id="587909"/>
    <lineage>
        <taxon>Bacteria</taxon>
        <taxon>Bacillati</taxon>
        <taxon>Actinomycetota</taxon>
        <taxon>Actinomycetes</taxon>
        <taxon>Pseudonocardiales</taxon>
        <taxon>Pseudonocardiaceae</taxon>
        <taxon>Amycolatopsis</taxon>
    </lineage>
</organism>
<evidence type="ECO:0000256" key="7">
    <source>
        <dbReference type="HAMAP-Rule" id="MF_00523"/>
    </source>
</evidence>
<protein>
    <recommendedName>
        <fullName evidence="7">UDP-3-O-acylglucosamine N-acyltransferase</fullName>
        <ecNumber evidence="7">2.3.1.191</ecNumber>
    </recommendedName>
</protein>